<sequence>MEHEGKIALAITIVVLFTIWWFWNDYTQGIQADALEEYYSYDTCYRKGIMWEKEYGEEYIAINKIYKEECGITIFGDEFPSREQKEKIFKEWDCDYLREYVLDRGAYWRSTEHVVSWKCGNLPDGYYPRWYQ</sequence>
<dbReference type="AlphaFoldDB" id="A0A0F9L136"/>
<keyword evidence="1" id="KW-0472">Membrane</keyword>
<protein>
    <submittedName>
        <fullName evidence="2">Uncharacterized protein</fullName>
    </submittedName>
</protein>
<feature type="transmembrane region" description="Helical" evidence="1">
    <location>
        <begin position="7"/>
        <end position="23"/>
    </location>
</feature>
<accession>A0A0F9L136</accession>
<comment type="caution">
    <text evidence="2">The sequence shown here is derived from an EMBL/GenBank/DDBJ whole genome shotgun (WGS) entry which is preliminary data.</text>
</comment>
<evidence type="ECO:0000313" key="2">
    <source>
        <dbReference type="EMBL" id="KKM27923.1"/>
    </source>
</evidence>
<reference evidence="2" key="1">
    <citation type="journal article" date="2015" name="Nature">
        <title>Complex archaea that bridge the gap between prokaryotes and eukaryotes.</title>
        <authorList>
            <person name="Spang A."/>
            <person name="Saw J.H."/>
            <person name="Jorgensen S.L."/>
            <person name="Zaremba-Niedzwiedzka K."/>
            <person name="Martijn J."/>
            <person name="Lind A.E."/>
            <person name="van Eijk R."/>
            <person name="Schleper C."/>
            <person name="Guy L."/>
            <person name="Ettema T.J."/>
        </authorList>
    </citation>
    <scope>NUCLEOTIDE SEQUENCE</scope>
</reference>
<keyword evidence="1" id="KW-0812">Transmembrane</keyword>
<gene>
    <name evidence="2" type="ORF">LCGC14_1569800</name>
</gene>
<proteinExistence type="predicted"/>
<organism evidence="2">
    <name type="scientific">marine sediment metagenome</name>
    <dbReference type="NCBI Taxonomy" id="412755"/>
    <lineage>
        <taxon>unclassified sequences</taxon>
        <taxon>metagenomes</taxon>
        <taxon>ecological metagenomes</taxon>
    </lineage>
</organism>
<dbReference type="EMBL" id="LAZR01012231">
    <property type="protein sequence ID" value="KKM27923.1"/>
    <property type="molecule type" value="Genomic_DNA"/>
</dbReference>
<evidence type="ECO:0000256" key="1">
    <source>
        <dbReference type="SAM" id="Phobius"/>
    </source>
</evidence>
<keyword evidence="1" id="KW-1133">Transmembrane helix</keyword>
<name>A0A0F9L136_9ZZZZ</name>